<evidence type="ECO:0000313" key="3">
    <source>
        <dbReference type="Proteomes" id="UP000186917"/>
    </source>
</evidence>
<proteinExistence type="predicted"/>
<feature type="transmembrane region" description="Helical" evidence="1">
    <location>
        <begin position="82"/>
        <end position="100"/>
    </location>
</feature>
<organism evidence="2 3">
    <name type="scientific">Filimonas lacunae</name>
    <dbReference type="NCBI Taxonomy" id="477680"/>
    <lineage>
        <taxon>Bacteria</taxon>
        <taxon>Pseudomonadati</taxon>
        <taxon>Bacteroidota</taxon>
        <taxon>Chitinophagia</taxon>
        <taxon>Chitinophagales</taxon>
        <taxon>Chitinophagaceae</taxon>
        <taxon>Filimonas</taxon>
    </lineage>
</organism>
<protein>
    <submittedName>
        <fullName evidence="2">Uncharacterized protein</fullName>
    </submittedName>
</protein>
<dbReference type="KEGG" id="fln:FLA_0773"/>
<dbReference type="RefSeq" id="WP_076381889.1">
    <property type="nucleotide sequence ID" value="NZ_AP017422.1"/>
</dbReference>
<dbReference type="Proteomes" id="UP000186917">
    <property type="component" value="Unassembled WGS sequence"/>
</dbReference>
<dbReference type="AlphaFoldDB" id="A0A173MB36"/>
<feature type="transmembrane region" description="Helical" evidence="1">
    <location>
        <begin position="106"/>
        <end position="125"/>
    </location>
</feature>
<dbReference type="STRING" id="477680.SAMN05421788_11127"/>
<accession>A0A173MB36</accession>
<name>A0A173MB36_9BACT</name>
<dbReference type="OrthoDB" id="678962at2"/>
<dbReference type="EMBL" id="FTOR01000011">
    <property type="protein sequence ID" value="SIT32107.1"/>
    <property type="molecule type" value="Genomic_DNA"/>
</dbReference>
<keyword evidence="1" id="KW-0472">Membrane</keyword>
<keyword evidence="1" id="KW-1133">Transmembrane helix</keyword>
<evidence type="ECO:0000313" key="2">
    <source>
        <dbReference type="EMBL" id="SIT32107.1"/>
    </source>
</evidence>
<keyword evidence="1" id="KW-0812">Transmembrane</keyword>
<keyword evidence="3" id="KW-1185">Reference proteome</keyword>
<evidence type="ECO:0000256" key="1">
    <source>
        <dbReference type="SAM" id="Phobius"/>
    </source>
</evidence>
<gene>
    <name evidence="2" type="ORF">SAMN05421788_11127</name>
</gene>
<reference evidence="3" key="1">
    <citation type="submission" date="2017-01" db="EMBL/GenBank/DDBJ databases">
        <authorList>
            <person name="Varghese N."/>
            <person name="Submissions S."/>
        </authorList>
    </citation>
    <scope>NUCLEOTIDE SEQUENCE [LARGE SCALE GENOMIC DNA]</scope>
    <source>
        <strain evidence="3">DSM 21054</strain>
    </source>
</reference>
<sequence>MGIKSTQWQPVQPWKNTAETTAFTTCNFVQFEATLTPENLVIKSAYKTETFPLHTLLSISIFDNNTLYQRQLKRFERRRRQLYWFTLTPAILYTLSLTLTSYPLQIYGWIAAPFLSLIICNFIPVNNSGIHIQSGLLLEMINGNRAFSFYSNNACARSITSFLLQLKEAVSRCRK</sequence>